<keyword evidence="1" id="KW-1133">Transmembrane helix</keyword>
<keyword evidence="1" id="KW-0812">Transmembrane</keyword>
<proteinExistence type="predicted"/>
<organism evidence="2">
    <name type="scientific">Lepeophtheirus salmonis</name>
    <name type="common">Salmon louse</name>
    <name type="synonym">Caligus salmonis</name>
    <dbReference type="NCBI Taxonomy" id="72036"/>
    <lineage>
        <taxon>Eukaryota</taxon>
        <taxon>Metazoa</taxon>
        <taxon>Ecdysozoa</taxon>
        <taxon>Arthropoda</taxon>
        <taxon>Crustacea</taxon>
        <taxon>Multicrustacea</taxon>
        <taxon>Hexanauplia</taxon>
        <taxon>Copepoda</taxon>
        <taxon>Siphonostomatoida</taxon>
        <taxon>Caligidae</taxon>
        <taxon>Lepeophtheirus</taxon>
    </lineage>
</organism>
<evidence type="ECO:0000313" key="2">
    <source>
        <dbReference type="EMBL" id="CDW45628.1"/>
    </source>
</evidence>
<keyword evidence="1" id="KW-0472">Membrane</keyword>
<feature type="transmembrane region" description="Helical" evidence="1">
    <location>
        <begin position="12"/>
        <end position="33"/>
    </location>
</feature>
<evidence type="ECO:0000256" key="1">
    <source>
        <dbReference type="SAM" id="Phobius"/>
    </source>
</evidence>
<protein>
    <submittedName>
        <fullName evidence="2">Uncharacterized protein</fullName>
    </submittedName>
</protein>
<dbReference type="AlphaFoldDB" id="A0A0K2V510"/>
<name>A0A0K2V510_LEPSM</name>
<dbReference type="EMBL" id="HACA01028267">
    <property type="protein sequence ID" value="CDW45628.1"/>
    <property type="molecule type" value="Transcribed_RNA"/>
</dbReference>
<reference evidence="2" key="1">
    <citation type="submission" date="2014-05" db="EMBL/GenBank/DDBJ databases">
        <authorList>
            <person name="Chronopoulou M."/>
        </authorList>
    </citation>
    <scope>NUCLEOTIDE SEQUENCE</scope>
    <source>
        <tissue evidence="2">Whole organism</tissue>
    </source>
</reference>
<sequence>MNHTIHKYINMIIISMIIWIVQSTPTAITILIIPDSLILFSFLNLKL</sequence>
<accession>A0A0K2V510</accession>